<accession>A0ABS1J9L7</accession>
<reference evidence="2 3" key="1">
    <citation type="submission" date="2021-01" db="EMBL/GenBank/DDBJ databases">
        <title>Tumebacillus sp. strain ITR2 16S ribosomal RNA gene Genome sequencing and assembly.</title>
        <authorList>
            <person name="Kang M."/>
        </authorList>
    </citation>
    <scope>NUCLEOTIDE SEQUENCE [LARGE SCALE GENOMIC DNA]</scope>
    <source>
        <strain evidence="2 3">ITR2</strain>
    </source>
</reference>
<dbReference type="Pfam" id="PF00881">
    <property type="entry name" value="Nitroreductase"/>
    <property type="match status" value="1"/>
</dbReference>
<dbReference type="InterPro" id="IPR000415">
    <property type="entry name" value="Nitroreductase-like"/>
</dbReference>
<dbReference type="PANTHER" id="PTHR43745:SF2">
    <property type="entry name" value="NITROREDUCTASE MJ1384-RELATED"/>
    <property type="match status" value="1"/>
</dbReference>
<evidence type="ECO:0000313" key="2">
    <source>
        <dbReference type="EMBL" id="MBL0386964.1"/>
    </source>
</evidence>
<dbReference type="SUPFAM" id="SSF55469">
    <property type="entry name" value="FMN-dependent nitroreductase-like"/>
    <property type="match status" value="1"/>
</dbReference>
<dbReference type="CDD" id="cd02142">
    <property type="entry name" value="McbC_SagB-like_oxidoreductase"/>
    <property type="match status" value="1"/>
</dbReference>
<sequence length="294" mass="33509">MKEPSVTRWLTPALKNLSPEERAELKAQGGENPFYLAELYHQNSKLRPDLFNLHTVYSKPDFRGEGRQYQQVPEFSDLPPLEVPLGTALRTRRSSWEFGEAMSQEQLWMLLKYAVGTTKTTLDDQDDTQVMSRVRFRSYPSGGALYPIQFYMYLNRVEGVPAGLYRYCPYHNHLFQIAEGEHFLDSVNRVVPATDPDKNPLWSREDFSQAAAFLFLAADFRHQADKYRLLGYRLTMFETGHAAQNLCLVSTALGLSVVTLGGFYEDRANELFGLDGVDRSVIYILPIGKKSEGS</sequence>
<name>A0ABS1J9L7_9BACL</name>
<gene>
    <name evidence="2" type="ORF">JJB07_09885</name>
</gene>
<dbReference type="InterPro" id="IPR020051">
    <property type="entry name" value="SagB-type_dehydrogenase"/>
</dbReference>
<dbReference type="Gene3D" id="3.40.109.10">
    <property type="entry name" value="NADH Oxidase"/>
    <property type="match status" value="1"/>
</dbReference>
<comment type="caution">
    <text evidence="2">The sequence shown here is derived from an EMBL/GenBank/DDBJ whole genome shotgun (WGS) entry which is preliminary data.</text>
</comment>
<evidence type="ECO:0000313" key="3">
    <source>
        <dbReference type="Proteomes" id="UP000602284"/>
    </source>
</evidence>
<organism evidence="2 3">
    <name type="scientific">Tumebacillus amylolyticus</name>
    <dbReference type="NCBI Taxonomy" id="2801339"/>
    <lineage>
        <taxon>Bacteria</taxon>
        <taxon>Bacillati</taxon>
        <taxon>Bacillota</taxon>
        <taxon>Bacilli</taxon>
        <taxon>Bacillales</taxon>
        <taxon>Alicyclobacillaceae</taxon>
        <taxon>Tumebacillus</taxon>
    </lineage>
</organism>
<proteinExistence type="predicted"/>
<dbReference type="PANTHER" id="PTHR43745">
    <property type="entry name" value="NITROREDUCTASE MJ1384-RELATED"/>
    <property type="match status" value="1"/>
</dbReference>
<evidence type="ECO:0000259" key="1">
    <source>
        <dbReference type="Pfam" id="PF00881"/>
    </source>
</evidence>
<dbReference type="InterPro" id="IPR029479">
    <property type="entry name" value="Nitroreductase"/>
</dbReference>
<protein>
    <submittedName>
        <fullName evidence="2">SagB family peptide dehydrogenase</fullName>
    </submittedName>
</protein>
<dbReference type="NCBIfam" id="TIGR03605">
    <property type="entry name" value="antibiot_sagB"/>
    <property type="match status" value="1"/>
</dbReference>
<dbReference type="Proteomes" id="UP000602284">
    <property type="component" value="Unassembled WGS sequence"/>
</dbReference>
<keyword evidence="3" id="KW-1185">Reference proteome</keyword>
<dbReference type="RefSeq" id="WP_201634331.1">
    <property type="nucleotide sequence ID" value="NZ_JAEQNB010000002.1"/>
</dbReference>
<dbReference type="InterPro" id="IPR052544">
    <property type="entry name" value="Bacteriocin_Proc_Enz"/>
</dbReference>
<feature type="domain" description="Nitroreductase" evidence="1">
    <location>
        <begin position="101"/>
        <end position="289"/>
    </location>
</feature>
<dbReference type="EMBL" id="JAEQNB010000002">
    <property type="protein sequence ID" value="MBL0386964.1"/>
    <property type="molecule type" value="Genomic_DNA"/>
</dbReference>